<dbReference type="PANTHER" id="PTHR10150">
    <property type="entry name" value="DNA REPAIR ENDONUCLEASE XPF"/>
    <property type="match status" value="1"/>
</dbReference>
<feature type="domain" description="Helix-hairpin-helix DNA-binding motif class 1" evidence="7">
    <location>
        <begin position="205"/>
        <end position="224"/>
    </location>
</feature>
<dbReference type="Pfam" id="PF14520">
    <property type="entry name" value="HHH_5"/>
    <property type="match status" value="1"/>
</dbReference>
<dbReference type="InterPro" id="IPR006166">
    <property type="entry name" value="ERCC4_domain"/>
</dbReference>
<dbReference type="GO" id="GO:0004386">
    <property type="term" value="F:helicase activity"/>
    <property type="evidence" value="ECO:0007669"/>
    <property type="project" value="UniProtKB-KW"/>
</dbReference>
<keyword evidence="1" id="KW-0540">Nuclease</keyword>
<dbReference type="KEGG" id="sbk:SHEWBE_0211"/>
<dbReference type="PANTHER" id="PTHR10150:SF0">
    <property type="entry name" value="DNA REPAIR ENDONUCLEASE XPF"/>
    <property type="match status" value="1"/>
</dbReference>
<name>A0A330M3A9_9GAMM</name>
<dbReference type="InterPro" id="IPR003583">
    <property type="entry name" value="Hlx-hairpin-Hlx_DNA-bd_motif"/>
</dbReference>
<dbReference type="EMBL" id="LS483452">
    <property type="protein sequence ID" value="SQH74207.1"/>
    <property type="molecule type" value="Genomic_DNA"/>
</dbReference>
<dbReference type="SMART" id="SM00891">
    <property type="entry name" value="ERCC4"/>
    <property type="match status" value="1"/>
</dbReference>
<dbReference type="GO" id="GO:0000014">
    <property type="term" value="F:single-stranded DNA endodeoxyribonuclease activity"/>
    <property type="evidence" value="ECO:0007669"/>
    <property type="project" value="TreeGrafter"/>
</dbReference>
<gene>
    <name evidence="9" type="ORF">SHEWBE_0211</name>
</gene>
<dbReference type="SUPFAM" id="SSF47781">
    <property type="entry name" value="RuvA domain 2-like"/>
    <property type="match status" value="1"/>
</dbReference>
<dbReference type="SMART" id="SM00278">
    <property type="entry name" value="HhH1"/>
    <property type="match status" value="2"/>
</dbReference>
<evidence type="ECO:0000256" key="1">
    <source>
        <dbReference type="ARBA" id="ARBA00022722"/>
    </source>
</evidence>
<dbReference type="Gene3D" id="3.40.50.10130">
    <property type="match status" value="1"/>
</dbReference>
<evidence type="ECO:0000256" key="4">
    <source>
        <dbReference type="ARBA" id="ARBA00022801"/>
    </source>
</evidence>
<keyword evidence="4" id="KW-0378">Hydrolase</keyword>
<reference evidence="10" key="1">
    <citation type="submission" date="2018-06" db="EMBL/GenBank/DDBJ databases">
        <authorList>
            <person name="Cea G.-C."/>
            <person name="William W."/>
        </authorList>
    </citation>
    <scope>NUCLEOTIDE SEQUENCE [LARGE SCALE GENOMIC DNA]</scope>
    <source>
        <strain evidence="10">DB21MT-2</strain>
    </source>
</reference>
<dbReference type="GO" id="GO:0003697">
    <property type="term" value="F:single-stranded DNA binding"/>
    <property type="evidence" value="ECO:0007669"/>
    <property type="project" value="TreeGrafter"/>
</dbReference>
<protein>
    <submittedName>
        <fullName evidence="9">Atp-dependent rna helicase, eif-4a family protein</fullName>
    </submittedName>
</protein>
<evidence type="ECO:0000313" key="9">
    <source>
        <dbReference type="EMBL" id="SQH74207.1"/>
    </source>
</evidence>
<keyword evidence="9" id="KW-0547">Nucleotide-binding</keyword>
<keyword evidence="9" id="KW-0067">ATP-binding</keyword>
<dbReference type="Proteomes" id="UP000250123">
    <property type="component" value="Chromosome SHEWBE"/>
</dbReference>
<evidence type="ECO:0000259" key="8">
    <source>
        <dbReference type="SMART" id="SM00891"/>
    </source>
</evidence>
<proteinExistence type="predicted"/>
<sequence length="227" mass="25869">MVFIFELDSEIAKGWMNNTLIEIVYDDREHAETLLEQLSLHTDLRLVRKRLKLGDYQINNWLIERKTLPDLVISLCDGRLFSQVARLSACDHNTALLIEGSSRDIASYDITREALIGALCSISIKFNMPILRSLSQAESAKILYFVAKQLFSRETELKLNGRKPKRKKNRQLFILQSLPQVGPKLAQRLLSHFDNIEAIFTASAAELSKIEGIGQEKARKIRDVLTS</sequence>
<keyword evidence="9" id="KW-0347">Helicase</keyword>
<evidence type="ECO:0000256" key="2">
    <source>
        <dbReference type="ARBA" id="ARBA00022759"/>
    </source>
</evidence>
<dbReference type="GO" id="GO:0003684">
    <property type="term" value="F:damaged DNA binding"/>
    <property type="evidence" value="ECO:0007669"/>
    <property type="project" value="TreeGrafter"/>
</dbReference>
<dbReference type="SUPFAM" id="SSF52980">
    <property type="entry name" value="Restriction endonuclease-like"/>
    <property type="match status" value="1"/>
</dbReference>
<evidence type="ECO:0000256" key="5">
    <source>
        <dbReference type="ARBA" id="ARBA00023125"/>
    </source>
</evidence>
<keyword evidence="3" id="KW-0227">DNA damage</keyword>
<keyword evidence="2" id="KW-0255">Endonuclease</keyword>
<dbReference type="AlphaFoldDB" id="A0A330M3A9"/>
<accession>A0A330M3A9</accession>
<evidence type="ECO:0000256" key="3">
    <source>
        <dbReference type="ARBA" id="ARBA00022763"/>
    </source>
</evidence>
<feature type="domain" description="Helix-hairpin-helix DNA-binding motif class 1" evidence="7">
    <location>
        <begin position="173"/>
        <end position="192"/>
    </location>
</feature>
<evidence type="ECO:0000313" key="10">
    <source>
        <dbReference type="Proteomes" id="UP000250123"/>
    </source>
</evidence>
<feature type="domain" description="ERCC4" evidence="8">
    <location>
        <begin position="22"/>
        <end position="102"/>
    </location>
</feature>
<dbReference type="GO" id="GO:1901255">
    <property type="term" value="P:nucleotide-excision repair involved in interstrand cross-link repair"/>
    <property type="evidence" value="ECO:0007669"/>
    <property type="project" value="TreeGrafter"/>
</dbReference>
<evidence type="ECO:0000256" key="6">
    <source>
        <dbReference type="ARBA" id="ARBA00023204"/>
    </source>
</evidence>
<organism evidence="9 10">
    <name type="scientific">Shewanella benthica</name>
    <dbReference type="NCBI Taxonomy" id="43661"/>
    <lineage>
        <taxon>Bacteria</taxon>
        <taxon>Pseudomonadati</taxon>
        <taxon>Pseudomonadota</taxon>
        <taxon>Gammaproteobacteria</taxon>
        <taxon>Alteromonadales</taxon>
        <taxon>Shewanellaceae</taxon>
        <taxon>Shewanella</taxon>
    </lineage>
</organism>
<dbReference type="Gene3D" id="1.10.150.20">
    <property type="entry name" value="5' to 3' exonuclease, C-terminal subdomain"/>
    <property type="match status" value="1"/>
</dbReference>
<keyword evidence="5" id="KW-0238">DNA-binding</keyword>
<evidence type="ECO:0000259" key="7">
    <source>
        <dbReference type="SMART" id="SM00278"/>
    </source>
</evidence>
<dbReference type="InterPro" id="IPR010994">
    <property type="entry name" value="RuvA_2-like"/>
</dbReference>
<dbReference type="GO" id="GO:0000724">
    <property type="term" value="P:double-strand break repair via homologous recombination"/>
    <property type="evidence" value="ECO:0007669"/>
    <property type="project" value="TreeGrafter"/>
</dbReference>
<keyword evidence="6" id="KW-0234">DNA repair</keyword>
<dbReference type="Pfam" id="PF02732">
    <property type="entry name" value="ERCC4"/>
    <property type="match status" value="1"/>
</dbReference>
<dbReference type="InterPro" id="IPR011335">
    <property type="entry name" value="Restrct_endonuc-II-like"/>
</dbReference>